<dbReference type="Proteomes" id="UP001212498">
    <property type="component" value="Unassembled WGS sequence"/>
</dbReference>
<dbReference type="RefSeq" id="WP_271279006.1">
    <property type="nucleotide sequence ID" value="NZ_BAABFD010000009.1"/>
</dbReference>
<keyword evidence="1" id="KW-1133">Transmembrane helix</keyword>
<dbReference type="EMBL" id="JAPNUD010000133">
    <property type="protein sequence ID" value="MDA0645323.1"/>
    <property type="molecule type" value="Genomic_DNA"/>
</dbReference>
<feature type="transmembrane region" description="Helical" evidence="1">
    <location>
        <begin position="179"/>
        <end position="201"/>
    </location>
</feature>
<name>A0ABT4T736_9ACTN</name>
<accession>A0ABT4T736</accession>
<feature type="transmembrane region" description="Helical" evidence="1">
    <location>
        <begin position="108"/>
        <end position="126"/>
    </location>
</feature>
<evidence type="ECO:0000313" key="2">
    <source>
        <dbReference type="EMBL" id="MDA0645323.1"/>
    </source>
</evidence>
<feature type="transmembrane region" description="Helical" evidence="1">
    <location>
        <begin position="74"/>
        <end position="96"/>
    </location>
</feature>
<sequence length="299" mass="32781">MSPSTPLAWAAALAAAAYPTWDSWKTWFEWSSLFAAAGVSEKEHYGGTVEGVVGCVRLYDSIDRSPFLPLRDDLATLTELATTWAVPVLVVLIALVRRRSATVGPRAAWTLTLIALVRPLSADYQGDGICSGSLPMFTPDWFEAVSGGWGLYELCLLAAALLVLLASGSPAPPISGRRALTAVLDVLVVYGVMTLAPLVTGDESLRVGLLRQLRFDDIRDHPARLLVLVLPVGYLLWRHGRRERGKRNGSRPDKPPRHGYDHQSLLGEYFRATTALNSATWSSLAYASRSACRSRMYRR</sequence>
<keyword evidence="3" id="KW-1185">Reference proteome</keyword>
<evidence type="ECO:0000256" key="1">
    <source>
        <dbReference type="SAM" id="Phobius"/>
    </source>
</evidence>
<proteinExistence type="predicted"/>
<protein>
    <submittedName>
        <fullName evidence="2">Uncharacterized protein</fullName>
    </submittedName>
</protein>
<keyword evidence="1" id="KW-0812">Transmembrane</keyword>
<organism evidence="2 3">
    <name type="scientific">Nonomuraea ferruginea</name>
    <dbReference type="NCBI Taxonomy" id="46174"/>
    <lineage>
        <taxon>Bacteria</taxon>
        <taxon>Bacillati</taxon>
        <taxon>Actinomycetota</taxon>
        <taxon>Actinomycetes</taxon>
        <taxon>Streptosporangiales</taxon>
        <taxon>Streptosporangiaceae</taxon>
        <taxon>Nonomuraea</taxon>
    </lineage>
</organism>
<reference evidence="2 3" key="1">
    <citation type="submission" date="2022-11" db="EMBL/GenBank/DDBJ databases">
        <title>Nonomuraea corallina sp. nov., a new species of the genus Nonomuraea isolated from sea side sediment in Thai sea.</title>
        <authorList>
            <person name="Ngamcharungchit C."/>
            <person name="Matsumoto A."/>
            <person name="Suriyachadkun C."/>
            <person name="Panbangred W."/>
            <person name="Inahashi Y."/>
            <person name="Intra B."/>
        </authorList>
    </citation>
    <scope>NUCLEOTIDE SEQUENCE [LARGE SCALE GENOMIC DNA]</scope>
    <source>
        <strain evidence="2 3">DSM 43553</strain>
    </source>
</reference>
<gene>
    <name evidence="2" type="ORF">OUY24_32255</name>
</gene>
<feature type="transmembrane region" description="Helical" evidence="1">
    <location>
        <begin position="146"/>
        <end position="167"/>
    </location>
</feature>
<keyword evidence="1" id="KW-0472">Membrane</keyword>
<comment type="caution">
    <text evidence="2">The sequence shown here is derived from an EMBL/GenBank/DDBJ whole genome shotgun (WGS) entry which is preliminary data.</text>
</comment>
<evidence type="ECO:0000313" key="3">
    <source>
        <dbReference type="Proteomes" id="UP001212498"/>
    </source>
</evidence>
<feature type="transmembrane region" description="Helical" evidence="1">
    <location>
        <begin position="221"/>
        <end position="237"/>
    </location>
</feature>